<sequence>MSSGENPSPRLLPAAVAGIILPVGLFAWAALMTRFFPDSHHCGEYTGCIGFLAEAWDVGRWVAIVLAWPLLHLLRVRPAWPVAVLAGAFLLVIWWVAGMLRLDHAFTVVVFSGLLAYPAAAWPAGRMRISRRMPEPPSATRRRP</sequence>
<evidence type="ECO:0008006" key="4">
    <source>
        <dbReference type="Google" id="ProtNLM"/>
    </source>
</evidence>
<evidence type="ECO:0000256" key="1">
    <source>
        <dbReference type="SAM" id="Phobius"/>
    </source>
</evidence>
<reference evidence="3" key="1">
    <citation type="journal article" date="2019" name="Int. J. Syst. Evol. Microbiol.">
        <title>The Global Catalogue of Microorganisms (GCM) 10K type strain sequencing project: providing services to taxonomists for standard genome sequencing and annotation.</title>
        <authorList>
            <consortium name="The Broad Institute Genomics Platform"/>
            <consortium name="The Broad Institute Genome Sequencing Center for Infectious Disease"/>
            <person name="Wu L."/>
            <person name="Ma J."/>
        </authorList>
    </citation>
    <scope>NUCLEOTIDE SEQUENCE [LARGE SCALE GENOMIC DNA]</scope>
    <source>
        <strain evidence="3">JCM 17326</strain>
    </source>
</reference>
<keyword evidence="1" id="KW-0812">Transmembrane</keyword>
<keyword evidence="1" id="KW-1133">Transmembrane helix</keyword>
<accession>A0ABP6YZM2</accession>
<protein>
    <recommendedName>
        <fullName evidence="4">Transmembrane protein</fullName>
    </recommendedName>
</protein>
<comment type="caution">
    <text evidence="2">The sequence shown here is derived from an EMBL/GenBank/DDBJ whole genome shotgun (WGS) entry which is preliminary data.</text>
</comment>
<feature type="transmembrane region" description="Helical" evidence="1">
    <location>
        <begin position="79"/>
        <end position="98"/>
    </location>
</feature>
<keyword evidence="3" id="KW-1185">Reference proteome</keyword>
<evidence type="ECO:0000313" key="3">
    <source>
        <dbReference type="Proteomes" id="UP001500630"/>
    </source>
</evidence>
<evidence type="ECO:0000313" key="2">
    <source>
        <dbReference type="EMBL" id="GAA3594543.1"/>
    </source>
</evidence>
<feature type="transmembrane region" description="Helical" evidence="1">
    <location>
        <begin position="104"/>
        <end position="124"/>
    </location>
</feature>
<gene>
    <name evidence="2" type="ORF">GCM10022419_092170</name>
</gene>
<feature type="transmembrane region" description="Helical" evidence="1">
    <location>
        <begin position="12"/>
        <end position="31"/>
    </location>
</feature>
<name>A0ABP6YZM2_9ACTN</name>
<dbReference type="EMBL" id="BAABDQ010000029">
    <property type="protein sequence ID" value="GAA3594543.1"/>
    <property type="molecule type" value="Genomic_DNA"/>
</dbReference>
<dbReference type="Proteomes" id="UP001500630">
    <property type="component" value="Unassembled WGS sequence"/>
</dbReference>
<organism evidence="2 3">
    <name type="scientific">Nonomuraea rosea</name>
    <dbReference type="NCBI Taxonomy" id="638574"/>
    <lineage>
        <taxon>Bacteria</taxon>
        <taxon>Bacillati</taxon>
        <taxon>Actinomycetota</taxon>
        <taxon>Actinomycetes</taxon>
        <taxon>Streptosporangiales</taxon>
        <taxon>Streptosporangiaceae</taxon>
        <taxon>Nonomuraea</taxon>
    </lineage>
</organism>
<keyword evidence="1" id="KW-0472">Membrane</keyword>
<proteinExistence type="predicted"/>